<accession>A0ABU0E254</accession>
<sequence length="135" mass="16653">MRNKFTDKQREYLTTLSCVEKVTEYNITFTTEFKKDFLRRKRQGDSFEIILHDYGIKYHMLGVLRIKTMYSRWQKEESRPEGFERKANSSKEKKRKKEFKSIEEEMQYLKDEKDYYKRLSEWLKKPGGRKEPTRK</sequence>
<reference evidence="1 2" key="1">
    <citation type="submission" date="2023-07" db="EMBL/GenBank/DDBJ databases">
        <title>Genomic Encyclopedia of Type Strains, Phase IV (KMG-IV): sequencing the most valuable type-strain genomes for metagenomic binning, comparative biology and taxonomic classification.</title>
        <authorList>
            <person name="Goeker M."/>
        </authorList>
    </citation>
    <scope>NUCLEOTIDE SEQUENCE [LARGE SCALE GENOMIC DNA]</scope>
    <source>
        <strain evidence="1 2">DSM 16784</strain>
    </source>
</reference>
<name>A0ABU0E254_9FIRM</name>
<keyword evidence="2" id="KW-1185">Reference proteome</keyword>
<dbReference type="InterPro" id="IPR046929">
    <property type="entry name" value="HTH_Tnp"/>
</dbReference>
<organism evidence="1 2">
    <name type="scientific">Breznakia pachnodae</name>
    <dbReference type="NCBI Taxonomy" id="265178"/>
    <lineage>
        <taxon>Bacteria</taxon>
        <taxon>Bacillati</taxon>
        <taxon>Bacillota</taxon>
        <taxon>Erysipelotrichia</taxon>
        <taxon>Erysipelotrichales</taxon>
        <taxon>Erysipelotrichaceae</taxon>
        <taxon>Breznakia</taxon>
    </lineage>
</organism>
<evidence type="ECO:0000313" key="2">
    <source>
        <dbReference type="Proteomes" id="UP001230220"/>
    </source>
</evidence>
<dbReference type="Proteomes" id="UP001230220">
    <property type="component" value="Unassembled WGS sequence"/>
</dbReference>
<evidence type="ECO:0000313" key="1">
    <source>
        <dbReference type="EMBL" id="MDQ0360961.1"/>
    </source>
</evidence>
<protein>
    <recommendedName>
        <fullName evidence="3">Transposase</fullName>
    </recommendedName>
</protein>
<evidence type="ECO:0008006" key="3">
    <source>
        <dbReference type="Google" id="ProtNLM"/>
    </source>
</evidence>
<dbReference type="Pfam" id="PF20310">
    <property type="entry name" value="HTH_Tnp_2"/>
    <property type="match status" value="1"/>
</dbReference>
<proteinExistence type="predicted"/>
<comment type="caution">
    <text evidence="1">The sequence shown here is derived from an EMBL/GenBank/DDBJ whole genome shotgun (WGS) entry which is preliminary data.</text>
</comment>
<dbReference type="EMBL" id="JAUSUR010000002">
    <property type="protein sequence ID" value="MDQ0360961.1"/>
    <property type="molecule type" value="Genomic_DNA"/>
</dbReference>
<gene>
    <name evidence="1" type="ORF">J2S15_001706</name>
</gene>
<dbReference type="RefSeq" id="WP_307407262.1">
    <property type="nucleotide sequence ID" value="NZ_JAUSUR010000002.1"/>
</dbReference>